<evidence type="ECO:0000313" key="3">
    <source>
        <dbReference type="Proteomes" id="UP000003053"/>
    </source>
</evidence>
<dbReference type="AlphaFoldDB" id="A4BYZ7"/>
<evidence type="ECO:0000259" key="1">
    <source>
        <dbReference type="Pfam" id="PF13649"/>
    </source>
</evidence>
<dbReference type="SUPFAM" id="SSF53335">
    <property type="entry name" value="S-adenosyl-L-methionine-dependent methyltransferases"/>
    <property type="match status" value="1"/>
</dbReference>
<evidence type="ECO:0000313" key="2">
    <source>
        <dbReference type="EMBL" id="EAR12390.1"/>
    </source>
</evidence>
<dbReference type="GO" id="GO:0032259">
    <property type="term" value="P:methylation"/>
    <property type="evidence" value="ECO:0007669"/>
    <property type="project" value="UniProtKB-KW"/>
</dbReference>
<dbReference type="CDD" id="cd02440">
    <property type="entry name" value="AdoMet_MTases"/>
    <property type="match status" value="1"/>
</dbReference>
<dbReference type="EMBL" id="AAOG01000002">
    <property type="protein sequence ID" value="EAR12390.1"/>
    <property type="molecule type" value="Genomic_DNA"/>
</dbReference>
<sequence length="181" mass="21268">MFFTKEALHNINTIGSIQPGSKYLIEKCLKDVEFKRDQIILEFGSGNGNFTAEILKRIPKSTQLISFETNKKFFEHCLEKFKSHDNFKIHNCSAEKFNQLSEIKEKKVDYVISSLPLSLLKKELITSIVQKVKYHLKPNGCFIQYQYSFGKYLFLRNNFNDVKLNFVVRNLPPSFIYKCYK</sequence>
<accession>A4BYZ7</accession>
<name>A4BYZ7_9FLAO</name>
<feature type="domain" description="Methyltransferase" evidence="1">
    <location>
        <begin position="40"/>
        <end position="140"/>
    </location>
</feature>
<dbReference type="Gene3D" id="3.40.50.150">
    <property type="entry name" value="Vaccinia Virus protein VP39"/>
    <property type="match status" value="1"/>
</dbReference>
<comment type="caution">
    <text evidence="2">The sequence shown here is derived from an EMBL/GenBank/DDBJ whole genome shotgun (WGS) entry which is preliminary data.</text>
</comment>
<proteinExistence type="predicted"/>
<dbReference type="OrthoDB" id="9805585at2"/>
<dbReference type="Proteomes" id="UP000003053">
    <property type="component" value="Unassembled WGS sequence"/>
</dbReference>
<reference evidence="2 3" key="1">
    <citation type="submission" date="2006-02" db="EMBL/GenBank/DDBJ databases">
        <authorList>
            <person name="Murray A."/>
            <person name="Staley J."/>
            <person name="Ferriera S."/>
            <person name="Johnson J."/>
            <person name="Kravitz S."/>
            <person name="Halpern A."/>
            <person name="Remington K."/>
            <person name="Beeson K."/>
            <person name="Tran B."/>
            <person name="Rogers Y.-H."/>
            <person name="Friedman R."/>
            <person name="Venter J.C."/>
        </authorList>
    </citation>
    <scope>NUCLEOTIDE SEQUENCE [LARGE SCALE GENOMIC DNA]</scope>
    <source>
        <strain evidence="2 3">23-P</strain>
    </source>
</reference>
<dbReference type="eggNOG" id="COG3963">
    <property type="taxonomic scope" value="Bacteria"/>
</dbReference>
<dbReference type="InterPro" id="IPR029063">
    <property type="entry name" value="SAM-dependent_MTases_sf"/>
</dbReference>
<dbReference type="GO" id="GO:0003723">
    <property type="term" value="F:RNA binding"/>
    <property type="evidence" value="ECO:0007669"/>
    <property type="project" value="UniProtKB-KW"/>
</dbReference>
<organism evidence="2 3">
    <name type="scientific">Polaribacter irgensii 23-P</name>
    <dbReference type="NCBI Taxonomy" id="313594"/>
    <lineage>
        <taxon>Bacteria</taxon>
        <taxon>Pseudomonadati</taxon>
        <taxon>Bacteroidota</taxon>
        <taxon>Flavobacteriia</taxon>
        <taxon>Flavobacteriales</taxon>
        <taxon>Flavobacteriaceae</taxon>
    </lineage>
</organism>
<protein>
    <recommendedName>
        <fullName evidence="1">Methyltransferase domain-containing protein</fullName>
    </recommendedName>
</protein>
<dbReference type="Pfam" id="PF13649">
    <property type="entry name" value="Methyltransf_25"/>
    <property type="match status" value="1"/>
</dbReference>
<dbReference type="RefSeq" id="WP_004570058.1">
    <property type="nucleotide sequence ID" value="NZ_CH724148.1"/>
</dbReference>
<gene>
    <name evidence="2" type="ORF">PI23P_07190</name>
</gene>
<keyword evidence="3" id="KW-1185">Reference proteome</keyword>
<dbReference type="InterPro" id="IPR041698">
    <property type="entry name" value="Methyltransf_25"/>
</dbReference>
<dbReference type="HOGENOM" id="CLU_085338_2_1_10"/>
<dbReference type="GO" id="GO:0008168">
    <property type="term" value="F:methyltransferase activity"/>
    <property type="evidence" value="ECO:0007669"/>
    <property type="project" value="UniProtKB-KW"/>
</dbReference>
<dbReference type="STRING" id="313594.PI23P_07190"/>